<keyword evidence="2" id="KW-1185">Reference proteome</keyword>
<dbReference type="AlphaFoldDB" id="A0AAD7SY98"/>
<evidence type="ECO:0000313" key="1">
    <source>
        <dbReference type="EMBL" id="KAJ8411019.1"/>
    </source>
</evidence>
<dbReference type="EMBL" id="JAINUG010000024">
    <property type="protein sequence ID" value="KAJ8411019.1"/>
    <property type="molecule type" value="Genomic_DNA"/>
</dbReference>
<name>A0AAD7SY98_9TELE</name>
<evidence type="ECO:0000313" key="2">
    <source>
        <dbReference type="Proteomes" id="UP001221898"/>
    </source>
</evidence>
<gene>
    <name evidence="1" type="ORF">AAFF_G00180540</name>
</gene>
<proteinExistence type="predicted"/>
<organism evidence="1 2">
    <name type="scientific">Aldrovandia affinis</name>
    <dbReference type="NCBI Taxonomy" id="143900"/>
    <lineage>
        <taxon>Eukaryota</taxon>
        <taxon>Metazoa</taxon>
        <taxon>Chordata</taxon>
        <taxon>Craniata</taxon>
        <taxon>Vertebrata</taxon>
        <taxon>Euteleostomi</taxon>
        <taxon>Actinopterygii</taxon>
        <taxon>Neopterygii</taxon>
        <taxon>Teleostei</taxon>
        <taxon>Notacanthiformes</taxon>
        <taxon>Halosauridae</taxon>
        <taxon>Aldrovandia</taxon>
    </lineage>
</organism>
<protein>
    <submittedName>
        <fullName evidence="1">Uncharacterized protein</fullName>
    </submittedName>
</protein>
<reference evidence="1" key="1">
    <citation type="journal article" date="2023" name="Science">
        <title>Genome structures resolve the early diversification of teleost fishes.</title>
        <authorList>
            <person name="Parey E."/>
            <person name="Louis A."/>
            <person name="Montfort J."/>
            <person name="Bouchez O."/>
            <person name="Roques C."/>
            <person name="Iampietro C."/>
            <person name="Lluch J."/>
            <person name="Castinel A."/>
            <person name="Donnadieu C."/>
            <person name="Desvignes T."/>
            <person name="Floi Bucao C."/>
            <person name="Jouanno E."/>
            <person name="Wen M."/>
            <person name="Mejri S."/>
            <person name="Dirks R."/>
            <person name="Jansen H."/>
            <person name="Henkel C."/>
            <person name="Chen W.J."/>
            <person name="Zahm M."/>
            <person name="Cabau C."/>
            <person name="Klopp C."/>
            <person name="Thompson A.W."/>
            <person name="Robinson-Rechavi M."/>
            <person name="Braasch I."/>
            <person name="Lecointre G."/>
            <person name="Bobe J."/>
            <person name="Postlethwait J.H."/>
            <person name="Berthelot C."/>
            <person name="Roest Crollius H."/>
            <person name="Guiguen Y."/>
        </authorList>
    </citation>
    <scope>NUCLEOTIDE SEQUENCE</scope>
    <source>
        <strain evidence="1">NC1722</strain>
    </source>
</reference>
<accession>A0AAD7SY98</accession>
<sequence>MPGLARTPGEERAARPVRFRGSEEWTAILFINRWEFDEILFSPRALSPRREALKCRNGAGISWKRAAAASRLQSLPLTLLCCAQTGA</sequence>
<dbReference type="Proteomes" id="UP001221898">
    <property type="component" value="Unassembled WGS sequence"/>
</dbReference>
<comment type="caution">
    <text evidence="1">The sequence shown here is derived from an EMBL/GenBank/DDBJ whole genome shotgun (WGS) entry which is preliminary data.</text>
</comment>